<name>A0A015U725_BACFG</name>
<evidence type="ECO:0000313" key="2">
    <source>
        <dbReference type="Proteomes" id="UP000020773"/>
    </source>
</evidence>
<proteinExistence type="predicted"/>
<evidence type="ECO:0008006" key="3">
    <source>
        <dbReference type="Google" id="ProtNLM"/>
    </source>
</evidence>
<accession>A0A015U725</accession>
<organism evidence="1 2">
    <name type="scientific">Bacteroides fragilis str. 3998T(B)3</name>
    <dbReference type="NCBI Taxonomy" id="1339316"/>
    <lineage>
        <taxon>Bacteria</taxon>
        <taxon>Pseudomonadati</taxon>
        <taxon>Bacteroidota</taxon>
        <taxon>Bacteroidia</taxon>
        <taxon>Bacteroidales</taxon>
        <taxon>Bacteroidaceae</taxon>
        <taxon>Bacteroides</taxon>
    </lineage>
</organism>
<dbReference type="AlphaFoldDB" id="A0A015U725"/>
<evidence type="ECO:0000313" key="1">
    <source>
        <dbReference type="EMBL" id="EXY90682.1"/>
    </source>
</evidence>
<protein>
    <recommendedName>
        <fullName evidence="3">Transcription regulator BetR N-terminal domain-containing protein</fullName>
    </recommendedName>
</protein>
<dbReference type="Proteomes" id="UP000020773">
    <property type="component" value="Unassembled WGS sequence"/>
</dbReference>
<reference evidence="1 2" key="1">
    <citation type="submission" date="2014-02" db="EMBL/GenBank/DDBJ databases">
        <authorList>
            <person name="Sears C."/>
            <person name="Carroll K."/>
            <person name="Sack B.R."/>
            <person name="Qadri F."/>
            <person name="Myers L.L."/>
            <person name="Chung G.-T."/>
            <person name="Escheverria P."/>
            <person name="Fraser C.M."/>
            <person name="Sadzewicz L."/>
            <person name="Shefchek K.A."/>
            <person name="Tallon L."/>
            <person name="Das S.P."/>
            <person name="Daugherty S."/>
            <person name="Mongodin E.F."/>
        </authorList>
    </citation>
    <scope>NUCLEOTIDE SEQUENCE [LARGE SCALE GENOMIC DNA]</scope>
    <source>
        <strain evidence="2">3998T(B)3</strain>
    </source>
</reference>
<comment type="caution">
    <text evidence="1">The sequence shown here is derived from an EMBL/GenBank/DDBJ whole genome shotgun (WGS) entry which is preliminary data.</text>
</comment>
<dbReference type="PATRIC" id="fig|1339316.3.peg.2503"/>
<dbReference type="RefSeq" id="WP_005787400.1">
    <property type="nucleotide sequence ID" value="NZ_JGDB01000139.1"/>
</dbReference>
<sequence>MITNELNIGLIEAAKEKMPTGTNLANTLMDILYIGKEAIYRRLRGEVPFTLAEAAVISRKMGISLDKMIGVSFSNNAVFDLNVVHHTNTFETYHDILTKYVDAFDNIREDPTTEMATSSNILPQALYLKHDVLSKFRLFKWMYQNENIKCKHFDELEIPHKIYNIQKDFVNMTQQMKTTDYIWDNTVFEHVVRDIQFFSEIHLVSEEDKELIKDDLLLLTDELEELAGKGKYETGNDVRIYISNIKFDATYSYVATSNSHISMIRIYSINAITTQDDGMFRSLKEWVQSLKKFSTQISESGEMQRIRFFNEQREIINTL</sequence>
<dbReference type="EMBL" id="JGDB01000139">
    <property type="protein sequence ID" value="EXY90682.1"/>
    <property type="molecule type" value="Genomic_DNA"/>
</dbReference>
<gene>
    <name evidence="1" type="ORF">M125_2613</name>
</gene>